<dbReference type="GO" id="GO:0006529">
    <property type="term" value="P:asparagine biosynthetic process"/>
    <property type="evidence" value="ECO:0007669"/>
    <property type="project" value="UniProtKB-KW"/>
</dbReference>
<keyword evidence="2" id="KW-0061">Asparagine biosynthesis</keyword>
<keyword evidence="3" id="KW-0315">Glutamine amidotransferase</keyword>
<evidence type="ECO:0000313" key="5">
    <source>
        <dbReference type="Proteomes" id="UP001165085"/>
    </source>
</evidence>
<proteinExistence type="predicted"/>
<dbReference type="EMBL" id="BRXY01000310">
    <property type="protein sequence ID" value="GMH86048.1"/>
    <property type="molecule type" value="Genomic_DNA"/>
</dbReference>
<comment type="caution">
    <text evidence="4">The sequence shown here is derived from an EMBL/GenBank/DDBJ whole genome shotgun (WGS) entry which is preliminary data.</text>
</comment>
<evidence type="ECO:0008006" key="6">
    <source>
        <dbReference type="Google" id="ProtNLM"/>
    </source>
</evidence>
<dbReference type="GO" id="GO:0004066">
    <property type="term" value="F:asparagine synthase (glutamine-hydrolyzing) activity"/>
    <property type="evidence" value="ECO:0007669"/>
    <property type="project" value="InterPro"/>
</dbReference>
<dbReference type="Proteomes" id="UP001165085">
    <property type="component" value="Unassembled WGS sequence"/>
</dbReference>
<dbReference type="AlphaFoldDB" id="A0A9W7BG11"/>
<name>A0A9W7BG11_9STRA</name>
<dbReference type="Gene3D" id="3.40.50.620">
    <property type="entry name" value="HUPs"/>
    <property type="match status" value="1"/>
</dbReference>
<dbReference type="InterPro" id="IPR051857">
    <property type="entry name" value="Asn_synthetase_domain"/>
</dbReference>
<dbReference type="PANTHER" id="PTHR45937:SF1">
    <property type="entry name" value="ASPARAGINE SYNTHETASE DOMAIN-CONTAINING PROTEIN 1"/>
    <property type="match status" value="1"/>
</dbReference>
<accession>A0A9W7BG11</accession>
<protein>
    <recommendedName>
        <fullName evidence="6">Asparagine synthetase domain-containing protein</fullName>
    </recommendedName>
</protein>
<evidence type="ECO:0000313" key="4">
    <source>
        <dbReference type="EMBL" id="GMH86048.1"/>
    </source>
</evidence>
<keyword evidence="1" id="KW-0028">Amino-acid biosynthesis</keyword>
<dbReference type="CDD" id="cd01991">
    <property type="entry name" value="Asn_synthase_B_C"/>
    <property type="match status" value="1"/>
</dbReference>
<dbReference type="InterPro" id="IPR014729">
    <property type="entry name" value="Rossmann-like_a/b/a_fold"/>
</dbReference>
<evidence type="ECO:0000256" key="3">
    <source>
        <dbReference type="ARBA" id="ARBA00022962"/>
    </source>
</evidence>
<dbReference type="InterPro" id="IPR001962">
    <property type="entry name" value="Asn_synthase"/>
</dbReference>
<dbReference type="PANTHER" id="PTHR45937">
    <property type="entry name" value="ASPARAGINE SYNTHETASE DOMAIN-CONTAINING PROTEIN 1"/>
    <property type="match status" value="1"/>
</dbReference>
<reference evidence="5" key="1">
    <citation type="journal article" date="2023" name="Commun. Biol.">
        <title>Genome analysis of Parmales, the sister group of diatoms, reveals the evolutionary specialization of diatoms from phago-mixotrophs to photoautotrophs.</title>
        <authorList>
            <person name="Ban H."/>
            <person name="Sato S."/>
            <person name="Yoshikawa S."/>
            <person name="Yamada K."/>
            <person name="Nakamura Y."/>
            <person name="Ichinomiya M."/>
            <person name="Sato N."/>
            <person name="Blanc-Mathieu R."/>
            <person name="Endo H."/>
            <person name="Kuwata A."/>
            <person name="Ogata H."/>
        </authorList>
    </citation>
    <scope>NUCLEOTIDE SEQUENCE [LARGE SCALE GENOMIC DNA]</scope>
    <source>
        <strain evidence="5">NIES 3701</strain>
    </source>
</reference>
<dbReference type="SUPFAM" id="SSF52402">
    <property type="entry name" value="Adenine nucleotide alpha hydrolases-like"/>
    <property type="match status" value="1"/>
</dbReference>
<gene>
    <name evidence="4" type="ORF">TrST_g1996</name>
</gene>
<evidence type="ECO:0000256" key="1">
    <source>
        <dbReference type="ARBA" id="ARBA00022605"/>
    </source>
</evidence>
<dbReference type="OrthoDB" id="10252281at2759"/>
<sequence>MDFNLGACFYILANYKARVLGPREVEEELRRYEEVEFLRHNVQGSGSIQPKHEVRGKCRGCTRKVKAADAGCIWGGCRVCCGNVQKRVSSFFGGKLRLCDAHNSEKIGGSKGGKGTPKKSAAAAGVAQPYTPRKGTYTSQAKIVYTGHGADELLAGYGRHRTAYQRGGYPEVKKVLDSEIGRIWERNLGRDDRCISEGGKEGRYCYLEDGFVEWVGGLKAEERCDFEKGQGEGDKILLRRLAAEMGFKVCVGLVKRAMQFGSRIGKVVGGDNGEDKI</sequence>
<organism evidence="4 5">
    <name type="scientific">Triparma strigata</name>
    <dbReference type="NCBI Taxonomy" id="1606541"/>
    <lineage>
        <taxon>Eukaryota</taxon>
        <taxon>Sar</taxon>
        <taxon>Stramenopiles</taxon>
        <taxon>Ochrophyta</taxon>
        <taxon>Bolidophyceae</taxon>
        <taxon>Parmales</taxon>
        <taxon>Triparmaceae</taxon>
        <taxon>Triparma</taxon>
    </lineage>
</organism>
<keyword evidence="5" id="KW-1185">Reference proteome</keyword>
<evidence type="ECO:0000256" key="2">
    <source>
        <dbReference type="ARBA" id="ARBA00022888"/>
    </source>
</evidence>